<feature type="non-terminal residue" evidence="2">
    <location>
        <position position="1"/>
    </location>
</feature>
<dbReference type="AlphaFoldDB" id="A0A2I0K735"/>
<reference evidence="2 3" key="1">
    <citation type="submission" date="2017-11" db="EMBL/GenBank/DDBJ databases">
        <title>De-novo sequencing of pomegranate (Punica granatum L.) genome.</title>
        <authorList>
            <person name="Akparov Z."/>
            <person name="Amiraslanov A."/>
            <person name="Hajiyeva S."/>
            <person name="Abbasov M."/>
            <person name="Kaur K."/>
            <person name="Hamwieh A."/>
            <person name="Solovyev V."/>
            <person name="Salamov A."/>
            <person name="Braich B."/>
            <person name="Kosarev P."/>
            <person name="Mahmoud A."/>
            <person name="Hajiyev E."/>
            <person name="Babayeva S."/>
            <person name="Izzatullayeva V."/>
            <person name="Mammadov A."/>
            <person name="Mammadov A."/>
            <person name="Sharifova S."/>
            <person name="Ojaghi J."/>
            <person name="Eynullazada K."/>
            <person name="Bayramov B."/>
            <person name="Abdulazimova A."/>
            <person name="Shahmuradov I."/>
        </authorList>
    </citation>
    <scope>NUCLEOTIDE SEQUENCE [LARGE SCALE GENOMIC DNA]</scope>
    <source>
        <strain evidence="3">cv. AG2017</strain>
        <tissue evidence="2">Leaf</tissue>
    </source>
</reference>
<organism evidence="2 3">
    <name type="scientific">Punica granatum</name>
    <name type="common">Pomegranate</name>
    <dbReference type="NCBI Taxonomy" id="22663"/>
    <lineage>
        <taxon>Eukaryota</taxon>
        <taxon>Viridiplantae</taxon>
        <taxon>Streptophyta</taxon>
        <taxon>Embryophyta</taxon>
        <taxon>Tracheophyta</taxon>
        <taxon>Spermatophyta</taxon>
        <taxon>Magnoliopsida</taxon>
        <taxon>eudicotyledons</taxon>
        <taxon>Gunneridae</taxon>
        <taxon>Pentapetalae</taxon>
        <taxon>rosids</taxon>
        <taxon>malvids</taxon>
        <taxon>Myrtales</taxon>
        <taxon>Lythraceae</taxon>
        <taxon>Punica</taxon>
    </lineage>
</organism>
<feature type="region of interest" description="Disordered" evidence="1">
    <location>
        <begin position="1"/>
        <end position="26"/>
    </location>
</feature>
<evidence type="ECO:0000256" key="1">
    <source>
        <dbReference type="SAM" id="MobiDB-lite"/>
    </source>
</evidence>
<dbReference type="Proteomes" id="UP000233551">
    <property type="component" value="Unassembled WGS sequence"/>
</dbReference>
<sequence>RRGDDAGRVDPRPPEQQAERVRDVEHLERDAERARANVYEEVDLPVHLPARAIEGSDCRLAWADSVKIHVHLFEDGHRADIEGGPVVNHDPADDVIVALATRTAVLLGRTRLRSTFIYLRVVTGQTLRADPLSIMTRPMIDHVDGRSRVRPMVREGVGLHVWRSDGVESESVAIDPPLNFVPQPPTIVESVPRCALM</sequence>
<gene>
    <name evidence="2" type="ORF">CRG98_015260</name>
</gene>
<protein>
    <submittedName>
        <fullName evidence="2">Uncharacterized protein</fullName>
    </submittedName>
</protein>
<dbReference type="EMBL" id="PGOL01000826">
    <property type="protein sequence ID" value="PKI64347.1"/>
    <property type="molecule type" value="Genomic_DNA"/>
</dbReference>
<proteinExistence type="predicted"/>
<evidence type="ECO:0000313" key="2">
    <source>
        <dbReference type="EMBL" id="PKI64347.1"/>
    </source>
</evidence>
<evidence type="ECO:0000313" key="3">
    <source>
        <dbReference type="Proteomes" id="UP000233551"/>
    </source>
</evidence>
<comment type="caution">
    <text evidence="2">The sequence shown here is derived from an EMBL/GenBank/DDBJ whole genome shotgun (WGS) entry which is preliminary data.</text>
</comment>
<feature type="non-terminal residue" evidence="2">
    <location>
        <position position="197"/>
    </location>
</feature>
<keyword evidence="3" id="KW-1185">Reference proteome</keyword>
<name>A0A2I0K735_PUNGR</name>
<accession>A0A2I0K735</accession>